<evidence type="ECO:0000313" key="1">
    <source>
        <dbReference type="EMBL" id="SPE26886.1"/>
    </source>
</evidence>
<gene>
    <name evidence="1" type="ORF">SBA5_560052</name>
</gene>
<dbReference type="EMBL" id="OKRB01000115">
    <property type="protein sequence ID" value="SPE26886.1"/>
    <property type="molecule type" value="Genomic_DNA"/>
</dbReference>
<sequence>MREKKIRVPHPRGVFVFAASVGKRISPTARCPILFARFAKRVGSALINVGCDASYLLALLTLFVPRVALAQPDTTWLTSQATLSYHMSHPMHEVDGVSHAARGKGICHAGWCDFLIAVPVKSFDSGDTNRDLHMIEATRGAEFPLIQVRARIAQSEITQQWIHADLEVQFAGQSAHYSQVPFERVQQGGEVRITGTIPLTCSDFKIERPSFLSVPIKNEIPVRVDMTWHLVSAPA</sequence>
<dbReference type="Gene3D" id="2.40.128.110">
    <property type="entry name" value="Lipid/polyisoprenoid-binding, YceI-like"/>
    <property type="match status" value="1"/>
</dbReference>
<dbReference type="Proteomes" id="UP000239735">
    <property type="component" value="Unassembled WGS sequence"/>
</dbReference>
<evidence type="ECO:0008006" key="3">
    <source>
        <dbReference type="Google" id="ProtNLM"/>
    </source>
</evidence>
<reference evidence="2" key="1">
    <citation type="submission" date="2018-02" db="EMBL/GenBank/DDBJ databases">
        <authorList>
            <person name="Hausmann B."/>
        </authorList>
    </citation>
    <scope>NUCLEOTIDE SEQUENCE [LARGE SCALE GENOMIC DNA]</scope>
    <source>
        <strain evidence="2">Peat soil MAG SbA5</strain>
    </source>
</reference>
<dbReference type="OrthoDB" id="116832at2"/>
<dbReference type="InterPro" id="IPR036761">
    <property type="entry name" value="TTHA0802/YceI-like_sf"/>
</dbReference>
<name>A0A2N9LUI5_9BACT</name>
<protein>
    <recommendedName>
        <fullName evidence="3">Lipid/polyisoprenoid-binding YceI-like domain-containing protein</fullName>
    </recommendedName>
</protein>
<proteinExistence type="predicted"/>
<organism evidence="1 2">
    <name type="scientific">Candidatus Sulfuritelmatomonas gaucii</name>
    <dbReference type="NCBI Taxonomy" id="2043161"/>
    <lineage>
        <taxon>Bacteria</taxon>
        <taxon>Pseudomonadati</taxon>
        <taxon>Acidobacteriota</taxon>
        <taxon>Terriglobia</taxon>
        <taxon>Terriglobales</taxon>
        <taxon>Acidobacteriaceae</taxon>
        <taxon>Candidatus Sulfuritelmatomonas</taxon>
    </lineage>
</organism>
<evidence type="ECO:0000313" key="2">
    <source>
        <dbReference type="Proteomes" id="UP000239735"/>
    </source>
</evidence>
<dbReference type="AlphaFoldDB" id="A0A2N9LUI5"/>
<dbReference type="SUPFAM" id="SSF101874">
    <property type="entry name" value="YceI-like"/>
    <property type="match status" value="1"/>
</dbReference>
<accession>A0A2N9LUI5</accession>